<name>A0ACC3CFT7_PYRYE</name>
<gene>
    <name evidence="1" type="ORF">I4F81_011206</name>
</gene>
<dbReference type="Proteomes" id="UP000798662">
    <property type="component" value="Chromosome 3"/>
</dbReference>
<reference evidence="1" key="1">
    <citation type="submission" date="2019-11" db="EMBL/GenBank/DDBJ databases">
        <title>Nori genome reveals adaptations in red seaweeds to the harsh intertidal environment.</title>
        <authorList>
            <person name="Wang D."/>
            <person name="Mao Y."/>
        </authorList>
    </citation>
    <scope>NUCLEOTIDE SEQUENCE</scope>
    <source>
        <tissue evidence="1">Gametophyte</tissue>
    </source>
</reference>
<sequence length="191" mass="19563">MRPPPPPPYTPSVLVAPLTPPAAAAAAAAAARPSHHPPPAIPIGPPRRCARAVGPVAITQDHRRPSPPPPVAKDTTCPSSTPPPPHLTSVCLLPLPQSHQRRPIRPPRASPVALLPFPRMGDWVVGALAAPAAPTFFSPSSAPPPSPMSAVGRDPATTAPITPRHTTHAGRLVAAGWRRGDEGGGAKGRAS</sequence>
<keyword evidence="2" id="KW-1185">Reference proteome</keyword>
<organism evidence="1 2">
    <name type="scientific">Pyropia yezoensis</name>
    <name type="common">Susabi-nori</name>
    <name type="synonym">Porphyra yezoensis</name>
    <dbReference type="NCBI Taxonomy" id="2788"/>
    <lineage>
        <taxon>Eukaryota</taxon>
        <taxon>Rhodophyta</taxon>
        <taxon>Bangiophyceae</taxon>
        <taxon>Bangiales</taxon>
        <taxon>Bangiaceae</taxon>
        <taxon>Pyropia</taxon>
    </lineage>
</organism>
<dbReference type="EMBL" id="CM020620">
    <property type="protein sequence ID" value="KAK1868723.1"/>
    <property type="molecule type" value="Genomic_DNA"/>
</dbReference>
<evidence type="ECO:0000313" key="1">
    <source>
        <dbReference type="EMBL" id="KAK1868723.1"/>
    </source>
</evidence>
<proteinExistence type="predicted"/>
<protein>
    <submittedName>
        <fullName evidence="1">Uncharacterized protein</fullName>
    </submittedName>
</protein>
<evidence type="ECO:0000313" key="2">
    <source>
        <dbReference type="Proteomes" id="UP000798662"/>
    </source>
</evidence>
<comment type="caution">
    <text evidence="1">The sequence shown here is derived from an EMBL/GenBank/DDBJ whole genome shotgun (WGS) entry which is preliminary data.</text>
</comment>
<accession>A0ACC3CFT7</accession>